<protein>
    <submittedName>
        <fullName evidence="1">Uncharacterized protein</fullName>
    </submittedName>
</protein>
<sequence>MRSKTYPLAPAKIGNSSGFRLPVSFYRDHPRFTNATGWVEVLADDTLLIKLEPVTNEPASDEENNELMFSLFLDFITKDALKNSDRLEAYTEAMAQDDDELLEGVEIDL</sequence>
<evidence type="ECO:0000313" key="2">
    <source>
        <dbReference type="Proteomes" id="UP000618445"/>
    </source>
</evidence>
<keyword evidence="2" id="KW-1185">Reference proteome</keyword>
<dbReference type="RefSeq" id="WP_190575655.1">
    <property type="nucleotide sequence ID" value="NZ_CAWPQU010000001.1"/>
</dbReference>
<proteinExistence type="predicted"/>
<comment type="caution">
    <text evidence="1">The sequence shown here is derived from an EMBL/GenBank/DDBJ whole genome shotgun (WGS) entry which is preliminary data.</text>
</comment>
<dbReference type="EMBL" id="JACJQY010000001">
    <property type="protein sequence ID" value="MBD2315521.1"/>
    <property type="molecule type" value="Genomic_DNA"/>
</dbReference>
<organism evidence="1 2">
    <name type="scientific">Phormidium tenue FACHB-1050</name>
    <dbReference type="NCBI Taxonomy" id="2692857"/>
    <lineage>
        <taxon>Bacteria</taxon>
        <taxon>Bacillati</taxon>
        <taxon>Cyanobacteriota</taxon>
        <taxon>Cyanophyceae</taxon>
        <taxon>Oscillatoriophycideae</taxon>
        <taxon>Oscillatoriales</taxon>
        <taxon>Oscillatoriaceae</taxon>
        <taxon>Phormidium</taxon>
    </lineage>
</organism>
<accession>A0ABR8C4P4</accession>
<name>A0ABR8C4P4_9CYAN</name>
<reference evidence="1 2" key="1">
    <citation type="journal article" date="2020" name="ISME J.">
        <title>Comparative genomics reveals insights into cyanobacterial evolution and habitat adaptation.</title>
        <authorList>
            <person name="Chen M.Y."/>
            <person name="Teng W.K."/>
            <person name="Zhao L."/>
            <person name="Hu C.X."/>
            <person name="Zhou Y.K."/>
            <person name="Han B.P."/>
            <person name="Song L.R."/>
            <person name="Shu W.S."/>
        </authorList>
    </citation>
    <scope>NUCLEOTIDE SEQUENCE [LARGE SCALE GENOMIC DNA]</scope>
    <source>
        <strain evidence="1 2">FACHB-1050</strain>
    </source>
</reference>
<gene>
    <name evidence="1" type="ORF">H6G05_01490</name>
</gene>
<dbReference type="Proteomes" id="UP000618445">
    <property type="component" value="Unassembled WGS sequence"/>
</dbReference>
<evidence type="ECO:0000313" key="1">
    <source>
        <dbReference type="EMBL" id="MBD2315521.1"/>
    </source>
</evidence>